<comment type="similarity">
    <text evidence="1">Belongs to the ROK (NagC/XylR) family.</text>
</comment>
<protein>
    <submittedName>
        <fullName evidence="3">ROK family transcriptional regulator</fullName>
    </submittedName>
</protein>
<gene>
    <name evidence="3" type="ORF">LMG32879_000180</name>
</gene>
<evidence type="ECO:0000313" key="4">
    <source>
        <dbReference type="Proteomes" id="UP001176960"/>
    </source>
</evidence>
<name>A0AA35UY94_9PROT</name>
<dbReference type="Proteomes" id="UP001176960">
    <property type="component" value="Unassembled WGS sequence"/>
</dbReference>
<dbReference type="InterPro" id="IPR036388">
    <property type="entry name" value="WH-like_DNA-bd_sf"/>
</dbReference>
<reference evidence="3" key="1">
    <citation type="submission" date="2023-03" db="EMBL/GenBank/DDBJ databases">
        <authorList>
            <person name="Cleenwerck I."/>
        </authorList>
    </citation>
    <scope>NUCLEOTIDE SEQUENCE</scope>
    <source>
        <strain evidence="3">LMG 32879</strain>
    </source>
</reference>
<dbReference type="GO" id="GO:0003700">
    <property type="term" value="F:DNA-binding transcription factor activity"/>
    <property type="evidence" value="ECO:0007669"/>
    <property type="project" value="InterPro"/>
</dbReference>
<dbReference type="Gene3D" id="3.30.420.40">
    <property type="match status" value="2"/>
</dbReference>
<accession>A0AA35UY94</accession>
<dbReference type="Gene3D" id="1.10.10.10">
    <property type="entry name" value="Winged helix-like DNA-binding domain superfamily/Winged helix DNA-binding domain"/>
    <property type="match status" value="1"/>
</dbReference>
<evidence type="ECO:0000259" key="2">
    <source>
        <dbReference type="Pfam" id="PF12802"/>
    </source>
</evidence>
<dbReference type="SUPFAM" id="SSF46785">
    <property type="entry name" value="Winged helix' DNA-binding domain"/>
    <property type="match status" value="1"/>
</dbReference>
<organism evidence="3 4">
    <name type="scientific">Brytella acorum</name>
    <dbReference type="NCBI Taxonomy" id="2959299"/>
    <lineage>
        <taxon>Bacteria</taxon>
        <taxon>Pseudomonadati</taxon>
        <taxon>Pseudomonadota</taxon>
        <taxon>Alphaproteobacteria</taxon>
        <taxon>Acetobacterales</taxon>
        <taxon>Acetobacteraceae</taxon>
        <taxon>Brytella</taxon>
    </lineage>
</organism>
<dbReference type="InterPro" id="IPR000835">
    <property type="entry name" value="HTH_MarR-typ"/>
</dbReference>
<evidence type="ECO:0000313" key="3">
    <source>
        <dbReference type="EMBL" id="CAI9119366.1"/>
    </source>
</evidence>
<dbReference type="InterPro" id="IPR036390">
    <property type="entry name" value="WH_DNA-bd_sf"/>
</dbReference>
<dbReference type="RefSeq" id="WP_289842319.1">
    <property type="nucleotide sequence ID" value="NZ_CATKSH010000001.1"/>
</dbReference>
<comment type="caution">
    <text evidence="3">The sequence shown here is derived from an EMBL/GenBank/DDBJ whole genome shotgun (WGS) entry which is preliminary data.</text>
</comment>
<dbReference type="InterPro" id="IPR043129">
    <property type="entry name" value="ATPase_NBD"/>
</dbReference>
<dbReference type="SUPFAM" id="SSF53067">
    <property type="entry name" value="Actin-like ATPase domain"/>
    <property type="match status" value="1"/>
</dbReference>
<proteinExistence type="inferred from homology"/>
<dbReference type="EMBL" id="CATKSH010000001">
    <property type="protein sequence ID" value="CAI9119366.1"/>
    <property type="molecule type" value="Genomic_DNA"/>
</dbReference>
<feature type="domain" description="HTH marR-type" evidence="2">
    <location>
        <begin position="6"/>
        <end position="50"/>
    </location>
</feature>
<dbReference type="InterPro" id="IPR000600">
    <property type="entry name" value="ROK"/>
</dbReference>
<evidence type="ECO:0000256" key="1">
    <source>
        <dbReference type="ARBA" id="ARBA00006479"/>
    </source>
</evidence>
<keyword evidence="4" id="KW-1185">Reference proteome</keyword>
<dbReference type="Pfam" id="PF00480">
    <property type="entry name" value="ROK"/>
    <property type="match status" value="1"/>
</dbReference>
<dbReference type="PANTHER" id="PTHR18964:SF149">
    <property type="entry name" value="BIFUNCTIONAL UDP-N-ACETYLGLUCOSAMINE 2-EPIMERASE_N-ACETYLMANNOSAMINE KINASE"/>
    <property type="match status" value="1"/>
</dbReference>
<dbReference type="Pfam" id="PF12802">
    <property type="entry name" value="MarR_2"/>
    <property type="match status" value="1"/>
</dbReference>
<sequence>MFSAGHHRILSTIGRLGPMSRTDLSRVLALSKASISMLVRDLLTQGVLREQALVFGQGRPSVTLGLRSDAASFIGISLHADPVTIVLTDPYGEVLARHLQPRISEPEACFRSLAAVVEAVTREIGEGGGPVAGIGIAQPGFVSRDRRVCLASAALGWVDVDVAGRMGSLTGLPVFVENDTNALILGEQLFGGFGDRPDFSLVFLGDGIGSAHIIGGRLHRGAHGGAGEMAHSPIAIDSHAALPCRCGNKGCLETVASLRAIRGAARQAGLEDDLALLSARAADGHPDALAILHRAGAALGVALAQLVQMIDPAQLVVMIEPDLEQSVFTRVMRQEMETHVLRRSGVQMELVLRAPEPDSFAKGAAGLAAKHYLFGEDWA</sequence>
<dbReference type="PANTHER" id="PTHR18964">
    <property type="entry name" value="ROK (REPRESSOR, ORF, KINASE) FAMILY"/>
    <property type="match status" value="1"/>
</dbReference>
<dbReference type="AlphaFoldDB" id="A0AA35UY94"/>